<dbReference type="AlphaFoldDB" id="A0A914DNB4"/>
<dbReference type="WBParaSite" id="ACRNAN_scaffold300.g29919.t1">
    <property type="protein sequence ID" value="ACRNAN_scaffold300.g29919.t1"/>
    <property type="gene ID" value="ACRNAN_scaffold300.g29919"/>
</dbReference>
<evidence type="ECO:0000256" key="1">
    <source>
        <dbReference type="SAM" id="Phobius"/>
    </source>
</evidence>
<protein>
    <submittedName>
        <fullName evidence="3">Uncharacterized protein</fullName>
    </submittedName>
</protein>
<dbReference type="Proteomes" id="UP000887540">
    <property type="component" value="Unplaced"/>
</dbReference>
<organism evidence="2 3">
    <name type="scientific">Acrobeloides nanus</name>
    <dbReference type="NCBI Taxonomy" id="290746"/>
    <lineage>
        <taxon>Eukaryota</taxon>
        <taxon>Metazoa</taxon>
        <taxon>Ecdysozoa</taxon>
        <taxon>Nematoda</taxon>
        <taxon>Chromadorea</taxon>
        <taxon>Rhabditida</taxon>
        <taxon>Tylenchina</taxon>
        <taxon>Cephalobomorpha</taxon>
        <taxon>Cephaloboidea</taxon>
        <taxon>Cephalobidae</taxon>
        <taxon>Acrobeloides</taxon>
    </lineage>
</organism>
<proteinExistence type="predicted"/>
<accession>A0A914DNB4</accession>
<keyword evidence="1" id="KW-0472">Membrane</keyword>
<keyword evidence="1" id="KW-0812">Transmembrane</keyword>
<reference evidence="3" key="1">
    <citation type="submission" date="2022-11" db="UniProtKB">
        <authorList>
            <consortium name="WormBaseParasite"/>
        </authorList>
    </citation>
    <scope>IDENTIFICATION</scope>
</reference>
<feature type="transmembrane region" description="Helical" evidence="1">
    <location>
        <begin position="424"/>
        <end position="448"/>
    </location>
</feature>
<name>A0A914DNB4_9BILA</name>
<keyword evidence="2" id="KW-1185">Reference proteome</keyword>
<evidence type="ECO:0000313" key="3">
    <source>
        <dbReference type="WBParaSite" id="ACRNAN_scaffold300.g29919.t1"/>
    </source>
</evidence>
<keyword evidence="1" id="KW-1133">Transmembrane helix</keyword>
<sequence>MASTTTILDTTTAWGYLEPSLEPSTLTSTIETSFVTNVTDSWNNLTDGTSGTTSAMASTTTILDTTTTWGYLEPSLEPSTLTSTIETNFVTNVTDSWDNLTDGASGTISTMASTTTILDTTTPLTKKVWSKPDCKHPTDNIIIVYCDLNNNTAPSEVANNLTNIISSSNLTGYHVFVISLILNNVTRRTNLSYIDFASISQLTDHLMIAPEETFEDSNDGGNTTLSILESIYFLMSNSPSNASFMSGSQIGMVSFDIDCSKSNDDTWMGDSGDQFYSLNDGSQDVESRISISTNVICQNRNSETTTSNFVQPDTCTSGFWYSNNKIMTGTVLSKNMSMSNGMQFVEVGGRRQTIVTFKYSKKKISRPLHGTLKLSWWMGFLWSDQTCSVQEEGDFWVSECDHLTDFTLVVDGVHKDPSLCSTTLIILGYVINIGSIVSLIILNLLFVLNRSILIQEEIPTDGKMLILMFLQSDLKEA</sequence>
<evidence type="ECO:0000313" key="2">
    <source>
        <dbReference type="Proteomes" id="UP000887540"/>
    </source>
</evidence>